<keyword evidence="2" id="KW-1185">Reference proteome</keyword>
<dbReference type="EMBL" id="JBIAFJ010000005">
    <property type="protein sequence ID" value="MFE9169713.1"/>
    <property type="molecule type" value="Genomic_DNA"/>
</dbReference>
<keyword evidence="1" id="KW-0547">Nucleotide-binding</keyword>
<dbReference type="InterPro" id="IPR027417">
    <property type="entry name" value="P-loop_NTPase"/>
</dbReference>
<dbReference type="Proteomes" id="UP001601197">
    <property type="component" value="Unassembled WGS sequence"/>
</dbReference>
<dbReference type="RefSeq" id="WP_388345171.1">
    <property type="nucleotide sequence ID" value="NZ_JBIAFJ010000005.1"/>
</dbReference>
<reference evidence="1 2" key="1">
    <citation type="submission" date="2024-10" db="EMBL/GenBank/DDBJ databases">
        <title>The Natural Products Discovery Center: Release of the First 8490 Sequenced Strains for Exploring Actinobacteria Biosynthetic Diversity.</title>
        <authorList>
            <person name="Kalkreuter E."/>
            <person name="Kautsar S.A."/>
            <person name="Yang D."/>
            <person name="Bader C.D."/>
            <person name="Teijaro C.N."/>
            <person name="Fluegel L."/>
            <person name="Davis C.M."/>
            <person name="Simpson J.R."/>
            <person name="Lauterbach L."/>
            <person name="Steele A.D."/>
            <person name="Gui C."/>
            <person name="Meng S."/>
            <person name="Li G."/>
            <person name="Viehrig K."/>
            <person name="Ye F."/>
            <person name="Su P."/>
            <person name="Kiefer A.F."/>
            <person name="Nichols A."/>
            <person name="Cepeda A.J."/>
            <person name="Yan W."/>
            <person name="Fan B."/>
            <person name="Jiang Y."/>
            <person name="Adhikari A."/>
            <person name="Zheng C.-J."/>
            <person name="Schuster L."/>
            <person name="Cowan T.M."/>
            <person name="Smanski M.J."/>
            <person name="Chevrette M.G."/>
            <person name="De Carvalho L.P.S."/>
            <person name="Shen B."/>
        </authorList>
    </citation>
    <scope>NUCLEOTIDE SEQUENCE [LARGE SCALE GENOMIC DNA]</scope>
    <source>
        <strain evidence="1 2">NPDC007147</strain>
    </source>
</reference>
<evidence type="ECO:0000313" key="1">
    <source>
        <dbReference type="EMBL" id="MFE9169713.1"/>
    </source>
</evidence>
<dbReference type="PANTHER" id="PTHR34704">
    <property type="entry name" value="ATPASE"/>
    <property type="match status" value="1"/>
</dbReference>
<evidence type="ECO:0000313" key="2">
    <source>
        <dbReference type="Proteomes" id="UP001601197"/>
    </source>
</evidence>
<comment type="caution">
    <text evidence="1">The sequence shown here is derived from an EMBL/GenBank/DDBJ whole genome shotgun (WGS) entry which is preliminary data.</text>
</comment>
<gene>
    <name evidence="1" type="ORF">ACFYNZ_09320</name>
</gene>
<accession>A0ABW6KSZ4</accession>
<protein>
    <submittedName>
        <fullName evidence="1">ATP-binding protein</fullName>
    </submittedName>
</protein>
<sequence>MSSSDLLLPDKPQRVFDREAEWQALAAFACDSRPEARLGVVSGRLRQGKTYLLGALTGALGGFYFGAQQGTETESLSHLADELARYRNTSPPPHWHGWEDAVDDLLALGDRRPTPIVIDEFPDLVRQSPSLPSVLHSAYRRHDGGRPGRARLLLSGSSMPLMHRLFSTASPLRELSDLHLAVRPLDHRRAARFWGIDDLGLALLVHAVVGGTPAYRRDYVGDDAPAGREDFDAWVSRSVLNPGKPLFREAYHLLQEEIDHKDRALCHSALSAVASGCSTQGQVADCLGAPLTDTARCLGLLREHGLLHSEADAFRPGLIRLRVAEPLLAFEHAAVRPYRSALEQQDPVAVWKHARPVFDSLVVRPHFAQICRDWVLHLADPDVFGARPGSVAHGTLADPAHPGGADVAAEVVVRGHGTARDGTLLSVGLARWDEVMDLHHLERLRGVLDLLARRGEDVTRTRPACYSGAGFSPALRDAEARGQVVLAGLDRLYGRT</sequence>
<organism evidence="1 2">
    <name type="scientific">Streptomyces kebangsaanensis</name>
    <dbReference type="NCBI Taxonomy" id="864058"/>
    <lineage>
        <taxon>Bacteria</taxon>
        <taxon>Bacillati</taxon>
        <taxon>Actinomycetota</taxon>
        <taxon>Actinomycetes</taxon>
        <taxon>Kitasatosporales</taxon>
        <taxon>Streptomycetaceae</taxon>
        <taxon>Streptomyces</taxon>
    </lineage>
</organism>
<proteinExistence type="predicted"/>
<dbReference type="GO" id="GO:0005524">
    <property type="term" value="F:ATP binding"/>
    <property type="evidence" value="ECO:0007669"/>
    <property type="project" value="UniProtKB-KW"/>
</dbReference>
<dbReference type="SUPFAM" id="SSF52540">
    <property type="entry name" value="P-loop containing nucleoside triphosphate hydrolases"/>
    <property type="match status" value="1"/>
</dbReference>
<name>A0ABW6KSZ4_9ACTN</name>
<dbReference type="Gene3D" id="3.40.50.300">
    <property type="entry name" value="P-loop containing nucleotide triphosphate hydrolases"/>
    <property type="match status" value="1"/>
</dbReference>
<keyword evidence="1" id="KW-0067">ATP-binding</keyword>
<dbReference type="PANTHER" id="PTHR34704:SF2">
    <property type="entry name" value="ATPASE"/>
    <property type="match status" value="1"/>
</dbReference>